<dbReference type="InParanoid" id="A0A2R8MHR8"/>
<dbReference type="GO" id="GO:0005886">
    <property type="term" value="C:plasma membrane"/>
    <property type="evidence" value="ECO:0007669"/>
    <property type="project" value="UniProtKB-SubCell"/>
</dbReference>
<evidence type="ECO:0000313" key="18">
    <source>
        <dbReference type="Proteomes" id="UP000008225"/>
    </source>
</evidence>
<feature type="chain" id="PRO_5035270860" description="Syncytin-2" evidence="16">
    <location>
        <begin position="17"/>
        <end position="538"/>
    </location>
</feature>
<evidence type="ECO:0000256" key="7">
    <source>
        <dbReference type="ARBA" id="ARBA00022989"/>
    </source>
</evidence>
<protein>
    <recommendedName>
        <fullName evidence="13">Syncytin-2</fullName>
    </recommendedName>
    <alternativeName>
        <fullName evidence="11">Envelope polyprotein</fullName>
    </alternativeName>
</protein>
<accession>A0A2R8MHR8</accession>
<evidence type="ECO:0000256" key="3">
    <source>
        <dbReference type="ARBA" id="ARBA00022475"/>
    </source>
</evidence>
<evidence type="ECO:0000256" key="10">
    <source>
        <dbReference type="ARBA" id="ARBA00023180"/>
    </source>
</evidence>
<evidence type="ECO:0000256" key="9">
    <source>
        <dbReference type="ARBA" id="ARBA00023157"/>
    </source>
</evidence>
<evidence type="ECO:0000256" key="14">
    <source>
        <dbReference type="ARBA" id="ARBA00045646"/>
    </source>
</evidence>
<dbReference type="Bgee" id="ENSCJAG00000043062">
    <property type="expression patterns" value="Expressed in heart"/>
</dbReference>
<sequence>MGLLLLLLILTPLLAAYRHPDFRLLEKAQQLLQSTGSPYSTNCWLCTSSSTKTPGRAYPASSREWTTIEAELHISYQWDPNLKGLMKPANSLLSKVKQDFPDIRKEPPIFGPIFTNVNLIGIAPICVTAKRKDGTNVGTLPSTVCNVTLTVDPNQQTYQKYAHNQFHHQPRFPKPPNITFPQGTLLDKSTRFCQGRPSSCSTRNFWFQPADYNQCLQIPNLSSTAEWVLLDQTRNSLFWENKTKGANQSQTPCVQVLAGMTIATSYLSISAVSEFSGTSVTSLFSFHISTCLKTQGAFYICGQSIHQCLPTNWTGTCTIGYVSPDIFIAPGNLSLPIPIYGNSHFPRVRRAIHLIPLLVGLGIVGSAGTGIAGIAKASFTYSQLSKEIANNIEAMAKTLTTVQEQIDSLAAVVLQNRRGLDMLTAAQGGICLALEEKCCFWVNQSGKVQDNIRQLLNRASTLQEQATQGWLSWEGTWKWFSWVLPFTGPLVSLLLLLLFGPCLLNLITQFVSSRLQATKLQMKLNKRVRPRNSQESPF</sequence>
<dbReference type="Gene3D" id="1.10.287.210">
    <property type="match status" value="1"/>
</dbReference>
<evidence type="ECO:0000256" key="5">
    <source>
        <dbReference type="ARBA" id="ARBA00022692"/>
    </source>
</evidence>
<comment type="function">
    <text evidence="14">This endogenous retroviral envelope protein has retained its original fusogenic properties and participates in trophoblast fusion and the formation of a syncytium during placenta morphogenesis. The interaction with MFSD2A is apparently important for this process.</text>
</comment>
<dbReference type="PANTHER" id="PTHR10424:SF85">
    <property type="entry name" value="SYNCYTIN-2"/>
    <property type="match status" value="1"/>
</dbReference>
<keyword evidence="8 15" id="KW-0472">Membrane</keyword>
<dbReference type="Pfam" id="PF00429">
    <property type="entry name" value="TLV_coat"/>
    <property type="match status" value="1"/>
</dbReference>
<evidence type="ECO:0000256" key="15">
    <source>
        <dbReference type="SAM" id="Phobius"/>
    </source>
</evidence>
<keyword evidence="5 15" id="KW-0812">Transmembrane</keyword>
<keyword evidence="7 15" id="KW-1133">Transmembrane helix</keyword>
<dbReference type="PANTHER" id="PTHR10424">
    <property type="entry name" value="VIRAL ENVELOPE PROTEIN"/>
    <property type="match status" value="1"/>
</dbReference>
<feature type="signal peptide" evidence="16">
    <location>
        <begin position="1"/>
        <end position="16"/>
    </location>
</feature>
<dbReference type="AlphaFoldDB" id="A0A2R8MHR8"/>
<dbReference type="SUPFAM" id="SSF58069">
    <property type="entry name" value="Virus ectodomain"/>
    <property type="match status" value="1"/>
</dbReference>
<dbReference type="InterPro" id="IPR018154">
    <property type="entry name" value="TLV/ENV_coat_polyprotein"/>
</dbReference>
<keyword evidence="18" id="KW-1185">Reference proteome</keyword>
<dbReference type="GeneTree" id="ENSGT00940000163436"/>
<keyword evidence="9" id="KW-1015">Disulfide bond</keyword>
<dbReference type="GO" id="GO:0007520">
    <property type="term" value="P:myoblast fusion"/>
    <property type="evidence" value="ECO:0007669"/>
    <property type="project" value="Ensembl"/>
</dbReference>
<dbReference type="Proteomes" id="UP000008225">
    <property type="component" value="Chromosome 4"/>
</dbReference>
<keyword evidence="3" id="KW-1003">Cell membrane</keyword>
<evidence type="ECO:0000256" key="12">
    <source>
        <dbReference type="ARBA" id="ARBA00043956"/>
    </source>
</evidence>
<keyword evidence="4" id="KW-0165">Cleavage on pair of basic residues</keyword>
<dbReference type="FunCoup" id="A0A2R8MHR8">
    <property type="interactions" value="3"/>
</dbReference>
<evidence type="ECO:0000256" key="6">
    <source>
        <dbReference type="ARBA" id="ARBA00022729"/>
    </source>
</evidence>
<evidence type="ECO:0000313" key="17">
    <source>
        <dbReference type="Ensembl" id="ENSCJAP00000060020.2"/>
    </source>
</evidence>
<proteinExistence type="inferred from homology"/>
<evidence type="ECO:0000256" key="4">
    <source>
        <dbReference type="ARBA" id="ARBA00022685"/>
    </source>
</evidence>
<comment type="subcellular location">
    <subcellularLocation>
        <location evidence="2">Cell membrane</location>
        <topology evidence="2">Peripheral membrane protein</topology>
    </subcellularLocation>
    <subcellularLocation>
        <location evidence="1">Cell membrane</location>
        <topology evidence="1">Single-pass membrane protein</topology>
    </subcellularLocation>
</comment>
<dbReference type="FunFam" id="1.10.287.210:FF:000002">
    <property type="entry name" value="Syncytin-2"/>
    <property type="match status" value="1"/>
</dbReference>
<dbReference type="Ensembl" id="ENSCJAT00000070139.3">
    <property type="protein sequence ID" value="ENSCJAP00000060020.2"/>
    <property type="gene ID" value="ENSCJAG00000043062.3"/>
</dbReference>
<evidence type="ECO:0000256" key="16">
    <source>
        <dbReference type="SAM" id="SignalP"/>
    </source>
</evidence>
<evidence type="ECO:0000256" key="8">
    <source>
        <dbReference type="ARBA" id="ARBA00023136"/>
    </source>
</evidence>
<dbReference type="CDD" id="cd09851">
    <property type="entry name" value="HTLV-1-like_HR1-HR2"/>
    <property type="match status" value="1"/>
</dbReference>
<evidence type="ECO:0000256" key="1">
    <source>
        <dbReference type="ARBA" id="ARBA00004162"/>
    </source>
</evidence>
<dbReference type="OMA" id="TRFCQGR"/>
<name>A0A2R8MHR8_CALJA</name>
<gene>
    <name evidence="17" type="primary">ERVFRD-1</name>
</gene>
<evidence type="ECO:0000256" key="13">
    <source>
        <dbReference type="ARBA" id="ARBA00044199"/>
    </source>
</evidence>
<reference evidence="17" key="1">
    <citation type="submission" date="2009-03" db="EMBL/GenBank/DDBJ databases">
        <authorList>
            <person name="Warren W."/>
            <person name="Ye L."/>
            <person name="Minx P."/>
            <person name="Worley K."/>
            <person name="Gibbs R."/>
            <person name="Wilson R.K."/>
        </authorList>
    </citation>
    <scope>NUCLEOTIDE SEQUENCE [LARGE SCALE GENOMIC DNA]</scope>
</reference>
<evidence type="ECO:0000256" key="11">
    <source>
        <dbReference type="ARBA" id="ARBA00042950"/>
    </source>
</evidence>
<comment type="similarity">
    <text evidence="12">Belongs to the gamma type-C retroviral envelope protein family. HERV class-I FRD env subfamily.</text>
</comment>
<organism evidence="17 18">
    <name type="scientific">Callithrix jacchus</name>
    <name type="common">White-tufted-ear marmoset</name>
    <name type="synonym">Simia Jacchus</name>
    <dbReference type="NCBI Taxonomy" id="9483"/>
    <lineage>
        <taxon>Eukaryota</taxon>
        <taxon>Metazoa</taxon>
        <taxon>Chordata</taxon>
        <taxon>Craniata</taxon>
        <taxon>Vertebrata</taxon>
        <taxon>Euteleostomi</taxon>
        <taxon>Mammalia</taxon>
        <taxon>Eutheria</taxon>
        <taxon>Euarchontoglires</taxon>
        <taxon>Primates</taxon>
        <taxon>Haplorrhini</taxon>
        <taxon>Platyrrhini</taxon>
        <taxon>Cebidae</taxon>
        <taxon>Callitrichinae</taxon>
        <taxon>Callithrix</taxon>
        <taxon>Callithrix</taxon>
    </lineage>
</organism>
<evidence type="ECO:0000256" key="2">
    <source>
        <dbReference type="ARBA" id="ARBA00004202"/>
    </source>
</evidence>
<keyword evidence="10" id="KW-0325">Glycoprotein</keyword>
<reference evidence="17" key="3">
    <citation type="submission" date="2025-09" db="UniProtKB">
        <authorList>
            <consortium name="Ensembl"/>
        </authorList>
    </citation>
    <scope>IDENTIFICATION</scope>
</reference>
<keyword evidence="6 16" id="KW-0732">Signal</keyword>
<feature type="transmembrane region" description="Helical" evidence="15">
    <location>
        <begin position="490"/>
        <end position="512"/>
    </location>
</feature>
<reference evidence="17" key="2">
    <citation type="submission" date="2025-08" db="UniProtKB">
        <authorList>
            <consortium name="Ensembl"/>
        </authorList>
    </citation>
    <scope>IDENTIFICATION</scope>
</reference>